<dbReference type="RefSeq" id="XP_013762573.1">
    <property type="nucleotide sequence ID" value="XM_013907119.1"/>
</dbReference>
<feature type="compositionally biased region" description="Low complexity" evidence="1">
    <location>
        <begin position="325"/>
        <end position="339"/>
    </location>
</feature>
<dbReference type="Proteomes" id="UP000054408">
    <property type="component" value="Unassembled WGS sequence"/>
</dbReference>
<protein>
    <submittedName>
        <fullName evidence="2">Uncharacterized protein</fullName>
    </submittedName>
</protein>
<evidence type="ECO:0000256" key="1">
    <source>
        <dbReference type="SAM" id="MobiDB-lite"/>
    </source>
</evidence>
<feature type="region of interest" description="Disordered" evidence="1">
    <location>
        <begin position="262"/>
        <end position="339"/>
    </location>
</feature>
<evidence type="ECO:0000313" key="3">
    <source>
        <dbReference type="Proteomes" id="UP000054408"/>
    </source>
</evidence>
<dbReference type="GeneID" id="25560634"/>
<dbReference type="AlphaFoldDB" id="A0A0L0DEX9"/>
<evidence type="ECO:0000313" key="2">
    <source>
        <dbReference type="EMBL" id="KNC50696.1"/>
    </source>
</evidence>
<accession>A0A0L0DEX9</accession>
<name>A0A0L0DEX9_THETB</name>
<organism evidence="2 3">
    <name type="scientific">Thecamonas trahens ATCC 50062</name>
    <dbReference type="NCBI Taxonomy" id="461836"/>
    <lineage>
        <taxon>Eukaryota</taxon>
        <taxon>Apusozoa</taxon>
        <taxon>Apusomonadida</taxon>
        <taxon>Apusomonadidae</taxon>
        <taxon>Thecamonas</taxon>
    </lineage>
</organism>
<dbReference type="EMBL" id="GL349435">
    <property type="protein sequence ID" value="KNC50696.1"/>
    <property type="molecule type" value="Genomic_DNA"/>
</dbReference>
<gene>
    <name evidence="2" type="ORF">AMSG_00854</name>
</gene>
<keyword evidence="3" id="KW-1185">Reference proteome</keyword>
<feature type="compositionally biased region" description="Basic residues" evidence="1">
    <location>
        <begin position="298"/>
        <end position="308"/>
    </location>
</feature>
<reference evidence="2 3" key="1">
    <citation type="submission" date="2010-05" db="EMBL/GenBank/DDBJ databases">
        <title>The Genome Sequence of Thecamonas trahens ATCC 50062.</title>
        <authorList>
            <consortium name="The Broad Institute Genome Sequencing Platform"/>
            <person name="Russ C."/>
            <person name="Cuomo C."/>
            <person name="Shea T."/>
            <person name="Young S.K."/>
            <person name="Zeng Q."/>
            <person name="Koehrsen M."/>
            <person name="Haas B."/>
            <person name="Borodovsky M."/>
            <person name="Guigo R."/>
            <person name="Alvarado L."/>
            <person name="Berlin A."/>
            <person name="Bochicchio J."/>
            <person name="Borenstein D."/>
            <person name="Chapman S."/>
            <person name="Chen Z."/>
            <person name="Freedman E."/>
            <person name="Gellesch M."/>
            <person name="Goldberg J."/>
            <person name="Griggs A."/>
            <person name="Gujja S."/>
            <person name="Heilman E."/>
            <person name="Heiman D."/>
            <person name="Hepburn T."/>
            <person name="Howarth C."/>
            <person name="Jen D."/>
            <person name="Larson L."/>
            <person name="Mehta T."/>
            <person name="Park D."/>
            <person name="Pearson M."/>
            <person name="Roberts A."/>
            <person name="Saif S."/>
            <person name="Shenoy N."/>
            <person name="Sisk P."/>
            <person name="Stolte C."/>
            <person name="Sykes S."/>
            <person name="Thomson T."/>
            <person name="Walk T."/>
            <person name="White J."/>
            <person name="Yandava C."/>
            <person name="Burger G."/>
            <person name="Gray M.W."/>
            <person name="Holland P.W.H."/>
            <person name="King N."/>
            <person name="Lang F.B.F."/>
            <person name="Roger A.J."/>
            <person name="Ruiz-Trillo I."/>
            <person name="Lander E."/>
            <person name="Nusbaum C."/>
        </authorList>
    </citation>
    <scope>NUCLEOTIDE SEQUENCE [LARGE SCALE GENOMIC DNA]</scope>
    <source>
        <strain evidence="2 3">ATCC 50062</strain>
    </source>
</reference>
<proteinExistence type="predicted"/>
<sequence>MLAPRSATSTAGPLDEPVYALVEDAFTYQDGLPVASAISEMEPSPTSSLGVVDPAASSLATPRLVRPTEMTYVRIPHAKSVLVGPVESAFVRVARTDAAVRASFARQGRHLASPPLPPSHSPTVTLSRHKTTAAPPRHQALQPPAASVYIFPDSPQVTLYLRRSGSAMFEQVVPSQPLGLSLGDEFTASLGTRTVFKVVAHRLAPRPQFALQSRGRGTRALKWSSSTLSRYEASTAAVSDAKWVTEATGASPLILESDDILASSSDEDAPSRNDATTGSPPIAVSLKRPRSPQPPVARRVRRRTRRIVLPRPTLVPRGRDPPPSASSGSSSSQGSPAVV</sequence>